<dbReference type="SUPFAM" id="SSF51182">
    <property type="entry name" value="RmlC-like cupins"/>
    <property type="match status" value="1"/>
</dbReference>
<comment type="caution">
    <text evidence="7">The sequence shown here is derived from an EMBL/GenBank/DDBJ whole genome shotgun (WGS) entry which is preliminary data.</text>
</comment>
<sequence length="305" mass="33212">MNSSANSDNQLPHNIEGRPAEVGGISITRLLPTRNKRMVGAWCFLDHAGPVDFAADQGSYVFPHPHIGLQTFTWMIKGEILHRDSLGNSQVIRPGQVNLMTAGKGIAHSEDSVHAGGSMHLAQLWIALPDAQRNSPPAFQNYPELPVITQNGFELTVLVGNMLGKTSPVKVYSPLLGLNLKTQAQAELTLPLNSAFEHAVAALEGEVLVNGETVAPGFLYYLEPGQTDIRVQTHGAAQALLIGGKPFEEDIIMWWNFVARTQDEIEQAIQQWNAGDSNRFAPVQDNTDPPTPAPVLDGVHLKARR</sequence>
<feature type="binding site" evidence="2">
    <location>
        <position position="108"/>
    </location>
    <ligand>
        <name>Fe cation</name>
        <dbReference type="ChEBI" id="CHEBI:24875"/>
    </ligand>
</feature>
<dbReference type="InterPro" id="IPR011051">
    <property type="entry name" value="RmlC_Cupin_sf"/>
</dbReference>
<dbReference type="Pfam" id="PF05726">
    <property type="entry name" value="Pirin_C"/>
    <property type="match status" value="1"/>
</dbReference>
<dbReference type="GO" id="GO:0046872">
    <property type="term" value="F:metal ion binding"/>
    <property type="evidence" value="ECO:0007669"/>
    <property type="project" value="UniProtKB-KW"/>
</dbReference>
<evidence type="ECO:0000256" key="4">
    <source>
        <dbReference type="SAM" id="MobiDB-lite"/>
    </source>
</evidence>
<dbReference type="PIRSF" id="PIRSF006232">
    <property type="entry name" value="Pirin"/>
    <property type="match status" value="1"/>
</dbReference>
<dbReference type="InterPro" id="IPR012093">
    <property type="entry name" value="Pirin"/>
</dbReference>
<evidence type="ECO:0000313" key="7">
    <source>
        <dbReference type="EMBL" id="RUS65797.1"/>
    </source>
</evidence>
<keyword evidence="7" id="KW-0223">Dioxygenase</keyword>
<gene>
    <name evidence="7" type="ORF">CUZ56_02642</name>
</gene>
<dbReference type="PANTHER" id="PTHR13903">
    <property type="entry name" value="PIRIN-RELATED"/>
    <property type="match status" value="1"/>
</dbReference>
<accession>A0A433SAM1</accession>
<comment type="cofactor">
    <cofactor evidence="2">
        <name>Fe cation</name>
        <dbReference type="ChEBI" id="CHEBI:24875"/>
    </cofactor>
    <text evidence="2">Binds 1 Fe cation per subunit.</text>
</comment>
<dbReference type="GO" id="GO:0008127">
    <property type="term" value="F:quercetin 2,3-dioxygenase activity"/>
    <property type="evidence" value="ECO:0007669"/>
    <property type="project" value="UniProtKB-EC"/>
</dbReference>
<dbReference type="RefSeq" id="WP_204250903.1">
    <property type="nucleotide sequence ID" value="NZ_PQSP01000009.1"/>
</dbReference>
<evidence type="ECO:0000256" key="3">
    <source>
        <dbReference type="RuleBase" id="RU003457"/>
    </source>
</evidence>
<dbReference type="CDD" id="cd02909">
    <property type="entry name" value="cupin_pirin_N"/>
    <property type="match status" value="1"/>
</dbReference>
<protein>
    <submittedName>
        <fullName evidence="7">Quercetin 2,3-dioxygenase</fullName>
        <ecNumber evidence="7">1.13.11.24</ecNumber>
    </submittedName>
</protein>
<proteinExistence type="inferred from homology"/>
<feature type="binding site" evidence="2">
    <location>
        <position position="64"/>
    </location>
    <ligand>
        <name>Fe cation</name>
        <dbReference type="ChEBI" id="CHEBI:24875"/>
    </ligand>
</feature>
<dbReference type="PANTHER" id="PTHR13903:SF8">
    <property type="entry name" value="PIRIN"/>
    <property type="match status" value="1"/>
</dbReference>
<keyword evidence="2" id="KW-0479">Metal-binding</keyword>
<dbReference type="Proteomes" id="UP000286947">
    <property type="component" value="Unassembled WGS sequence"/>
</dbReference>
<dbReference type="EC" id="1.13.11.24" evidence="7"/>
<keyword evidence="7" id="KW-0560">Oxidoreductase</keyword>
<feature type="binding site" evidence="2">
    <location>
        <position position="110"/>
    </location>
    <ligand>
        <name>Fe cation</name>
        <dbReference type="ChEBI" id="CHEBI:24875"/>
    </ligand>
</feature>
<evidence type="ECO:0000259" key="5">
    <source>
        <dbReference type="Pfam" id="PF02678"/>
    </source>
</evidence>
<evidence type="ECO:0000256" key="2">
    <source>
        <dbReference type="PIRSR" id="PIRSR006232-1"/>
    </source>
</evidence>
<evidence type="ECO:0000256" key="1">
    <source>
        <dbReference type="ARBA" id="ARBA00008416"/>
    </source>
</evidence>
<dbReference type="EMBL" id="PQSP01000009">
    <property type="protein sequence ID" value="RUS65797.1"/>
    <property type="molecule type" value="Genomic_DNA"/>
</dbReference>
<evidence type="ECO:0000313" key="8">
    <source>
        <dbReference type="Proteomes" id="UP000286947"/>
    </source>
</evidence>
<reference evidence="7 8" key="1">
    <citation type="submission" date="2018-01" db="EMBL/GenBank/DDBJ databases">
        <title>Saezia sanguinis gen. nov., sp. nov., in the order Burkholderiales isolated from human blood.</title>
        <authorList>
            <person name="Medina-Pascual M.J."/>
            <person name="Valdezate S."/>
            <person name="Monzon S."/>
            <person name="Cuesta I."/>
            <person name="Carrasco G."/>
            <person name="Villalon P."/>
            <person name="Saez-Nieto J.A."/>
        </authorList>
    </citation>
    <scope>NUCLEOTIDE SEQUENCE [LARGE SCALE GENOMIC DNA]</scope>
    <source>
        <strain evidence="7 8">CNM695-12</strain>
    </source>
</reference>
<organism evidence="7 8">
    <name type="scientific">Saezia sanguinis</name>
    <dbReference type="NCBI Taxonomy" id="1965230"/>
    <lineage>
        <taxon>Bacteria</taxon>
        <taxon>Pseudomonadati</taxon>
        <taxon>Pseudomonadota</taxon>
        <taxon>Betaproteobacteria</taxon>
        <taxon>Burkholderiales</taxon>
        <taxon>Saeziaceae</taxon>
        <taxon>Saezia</taxon>
    </lineage>
</organism>
<feature type="region of interest" description="Disordered" evidence="4">
    <location>
        <begin position="277"/>
        <end position="297"/>
    </location>
</feature>
<keyword evidence="2" id="KW-0408">Iron</keyword>
<dbReference type="AlphaFoldDB" id="A0A433SAM1"/>
<dbReference type="InterPro" id="IPR014710">
    <property type="entry name" value="RmlC-like_jellyroll"/>
</dbReference>
<feature type="binding site" evidence="2">
    <location>
        <position position="66"/>
    </location>
    <ligand>
        <name>Fe cation</name>
        <dbReference type="ChEBI" id="CHEBI:24875"/>
    </ligand>
</feature>
<dbReference type="InterPro" id="IPR008778">
    <property type="entry name" value="Pirin_C_dom"/>
</dbReference>
<dbReference type="CDD" id="cd02247">
    <property type="entry name" value="cupin_pirin_C"/>
    <property type="match status" value="1"/>
</dbReference>
<keyword evidence="8" id="KW-1185">Reference proteome</keyword>
<name>A0A433SAM1_9BURK</name>
<dbReference type="Pfam" id="PF02678">
    <property type="entry name" value="Pirin"/>
    <property type="match status" value="1"/>
</dbReference>
<comment type="similarity">
    <text evidence="1 3">Belongs to the pirin family.</text>
</comment>
<feature type="domain" description="Pirin C-terminal" evidence="6">
    <location>
        <begin position="179"/>
        <end position="275"/>
    </location>
</feature>
<feature type="domain" description="Pirin N-terminal" evidence="5">
    <location>
        <begin position="28"/>
        <end position="126"/>
    </location>
</feature>
<dbReference type="InterPro" id="IPR003829">
    <property type="entry name" value="Pirin_N_dom"/>
</dbReference>
<dbReference type="Gene3D" id="2.60.120.10">
    <property type="entry name" value="Jelly Rolls"/>
    <property type="match status" value="2"/>
</dbReference>
<evidence type="ECO:0000259" key="6">
    <source>
        <dbReference type="Pfam" id="PF05726"/>
    </source>
</evidence>